<sequence length="83" mass="9029">MREVARWVLRSSGTDPATVCRARAEVRSPLRVTPALVLGLGECGDLTDAAWLRAQLDHPHTKVHRAAARALDRLKPPAGRAGR</sequence>
<organism evidence="1 2">
    <name type="scientific">Streptacidiphilus jiangxiensis</name>
    <dbReference type="NCBI Taxonomy" id="235985"/>
    <lineage>
        <taxon>Bacteria</taxon>
        <taxon>Bacillati</taxon>
        <taxon>Actinomycetota</taxon>
        <taxon>Actinomycetes</taxon>
        <taxon>Kitasatosporales</taxon>
        <taxon>Streptomycetaceae</taxon>
        <taxon>Streptacidiphilus</taxon>
    </lineage>
</organism>
<gene>
    <name evidence="1" type="ORF">SAMN05414137_14712</name>
</gene>
<proteinExistence type="predicted"/>
<evidence type="ECO:0000313" key="1">
    <source>
        <dbReference type="EMBL" id="SEM71657.1"/>
    </source>
</evidence>
<dbReference type="AlphaFoldDB" id="A0A1H8AQ63"/>
<keyword evidence="2" id="KW-1185">Reference proteome</keyword>
<reference evidence="2" key="1">
    <citation type="submission" date="2016-10" db="EMBL/GenBank/DDBJ databases">
        <authorList>
            <person name="Varghese N."/>
        </authorList>
    </citation>
    <scope>NUCLEOTIDE SEQUENCE [LARGE SCALE GENOMIC DNA]</scope>
    <source>
        <strain evidence="2">DSM 45096 / BCRC 16803 / CGMCC 4.1857 / CIP 109030 / JCM 12277 / KCTC 19219 / NBRC 100920 / 33214</strain>
    </source>
</reference>
<evidence type="ECO:0008006" key="3">
    <source>
        <dbReference type="Google" id="ProtNLM"/>
    </source>
</evidence>
<dbReference type="EMBL" id="FOAZ01000047">
    <property type="protein sequence ID" value="SEM71657.1"/>
    <property type="molecule type" value="Genomic_DNA"/>
</dbReference>
<accession>A0A1H8AQ63</accession>
<protein>
    <recommendedName>
        <fullName evidence="3">HEAT repeat-containing protein</fullName>
    </recommendedName>
</protein>
<dbReference type="Proteomes" id="UP000183015">
    <property type="component" value="Unassembled WGS sequence"/>
</dbReference>
<dbReference type="STRING" id="235985.SAMN05414137_14712"/>
<evidence type="ECO:0000313" key="2">
    <source>
        <dbReference type="Proteomes" id="UP000183015"/>
    </source>
</evidence>
<name>A0A1H8AQ63_STRJI</name>